<comment type="caution">
    <text evidence="1">The sequence shown here is derived from an EMBL/GenBank/DDBJ whole genome shotgun (WGS) entry which is preliminary data.</text>
</comment>
<sequence length="549" mass="60586">MDSPRIFVVGPRESLAGPLPSGSFRLSHNRWDDFGYKTTYSLSHVNASGNFETIGNVKVLRRGQQPSEKQLLDRPFNSLPDDFVSLGQSLDYYQRLADMPESDRDFILGALRDVIQDSSGLAGLESEEGWNKSVLRDIDLNSNFLSMASIVLSQNYSALPSIDASFQFSMPGWNVPMEFSFDAPPVDDVREYEEKITQGFAELPRRVSVIIGRNGSGKSTLLSRLARIAHASRRDRRRSRMTNLGTLTPDGLGFSRVVTVSYSAFDNFQIPGMTSRERRTIAQEIAKGTGRFVFCGLRDIASELDAELGSEPEAGTIKTALGDRQEVTVLKSANTLATEFSRIIARIRDLNRLSLLNSALRPVLEDPSFNDVRDTLVQKILSPDCEKAFIDWSTGHKIVIHAVCNLVAYVEKQALVLFDEPETHLHPPLLAALMHSLRCVLSAQEAYAVVATHSPVVLQETMAAHVHVISREGAQTVLRRPVGETFGKNIGLLTSNVFNLTSQVTDFNDTLRKLALQTKDLAAIEALFAEGGISVQARAYVMAVLAQQG</sequence>
<evidence type="ECO:0000313" key="2">
    <source>
        <dbReference type="Proteomes" id="UP001629235"/>
    </source>
</evidence>
<name>A0ACC7NN35_9BURK</name>
<evidence type="ECO:0000313" key="1">
    <source>
        <dbReference type="EMBL" id="MFM0108950.1"/>
    </source>
</evidence>
<gene>
    <name evidence="1" type="ORF">PQR01_37585</name>
</gene>
<reference evidence="1 2" key="1">
    <citation type="journal article" date="2024" name="Chem. Sci.">
        <title>Discovery of megapolipeptins by genome mining of a Burkholderiales bacteria collection.</title>
        <authorList>
            <person name="Paulo B.S."/>
            <person name="Recchia M.J.J."/>
            <person name="Lee S."/>
            <person name="Fergusson C.H."/>
            <person name="Romanowski S.B."/>
            <person name="Hernandez A."/>
            <person name="Krull N."/>
            <person name="Liu D.Y."/>
            <person name="Cavanagh H."/>
            <person name="Bos A."/>
            <person name="Gray C.A."/>
            <person name="Murphy B.T."/>
            <person name="Linington R.G."/>
            <person name="Eustaquio A.S."/>
        </authorList>
    </citation>
    <scope>NUCLEOTIDE SEQUENCE [LARGE SCALE GENOMIC DNA]</scope>
    <source>
        <strain evidence="1 2">RL18-126-BIB-B</strain>
    </source>
</reference>
<proteinExistence type="predicted"/>
<keyword evidence="2" id="KW-1185">Reference proteome</keyword>
<organism evidence="1 2">
    <name type="scientific">Paraburkholderia rhynchosiae</name>
    <dbReference type="NCBI Taxonomy" id="487049"/>
    <lineage>
        <taxon>Bacteria</taxon>
        <taxon>Pseudomonadati</taxon>
        <taxon>Pseudomonadota</taxon>
        <taxon>Betaproteobacteria</taxon>
        <taxon>Burkholderiales</taxon>
        <taxon>Burkholderiaceae</taxon>
        <taxon>Paraburkholderia</taxon>
    </lineage>
</organism>
<dbReference type="Proteomes" id="UP001629235">
    <property type="component" value="Unassembled WGS sequence"/>
</dbReference>
<dbReference type="EMBL" id="JAQQDW010000152">
    <property type="protein sequence ID" value="MFM0108950.1"/>
    <property type="molecule type" value="Genomic_DNA"/>
</dbReference>
<accession>A0ACC7NN35</accession>
<protein>
    <submittedName>
        <fullName evidence="1">AAA family ATPase</fullName>
    </submittedName>
</protein>